<feature type="transmembrane region" description="Helical" evidence="1">
    <location>
        <begin position="12"/>
        <end position="30"/>
    </location>
</feature>
<sequence>MKLEKEHGIRPIVTLFTVTVMAVLIFPFPVSPQSIAPDNLVSTLQITIKLCYVPGVSSEKVAWQFFGCYDGIPGKQLFIKCQKRTFNGVLFDSVRSIKQNCRQPLKIPTVKS</sequence>
<keyword evidence="1" id="KW-0472">Membrane</keyword>
<evidence type="ECO:0000313" key="2">
    <source>
        <dbReference type="EMBL" id="ODM96832.1"/>
    </source>
</evidence>
<accession>A0A1D2MV82</accession>
<evidence type="ECO:0000313" key="3">
    <source>
        <dbReference type="Proteomes" id="UP000094527"/>
    </source>
</evidence>
<keyword evidence="1" id="KW-1133">Transmembrane helix</keyword>
<dbReference type="Proteomes" id="UP000094527">
    <property type="component" value="Unassembled WGS sequence"/>
</dbReference>
<evidence type="ECO:0000256" key="1">
    <source>
        <dbReference type="SAM" id="Phobius"/>
    </source>
</evidence>
<gene>
    <name evidence="2" type="ORF">Ocin01_09851</name>
</gene>
<organism evidence="2 3">
    <name type="scientific">Orchesella cincta</name>
    <name type="common">Springtail</name>
    <name type="synonym">Podura cincta</name>
    <dbReference type="NCBI Taxonomy" id="48709"/>
    <lineage>
        <taxon>Eukaryota</taxon>
        <taxon>Metazoa</taxon>
        <taxon>Ecdysozoa</taxon>
        <taxon>Arthropoda</taxon>
        <taxon>Hexapoda</taxon>
        <taxon>Collembola</taxon>
        <taxon>Entomobryomorpha</taxon>
        <taxon>Entomobryoidea</taxon>
        <taxon>Orchesellidae</taxon>
        <taxon>Orchesellinae</taxon>
        <taxon>Orchesella</taxon>
    </lineage>
</organism>
<dbReference type="EMBL" id="LJIJ01000500">
    <property type="protein sequence ID" value="ODM96832.1"/>
    <property type="molecule type" value="Genomic_DNA"/>
</dbReference>
<keyword evidence="1" id="KW-0812">Transmembrane</keyword>
<name>A0A1D2MV82_ORCCI</name>
<proteinExistence type="predicted"/>
<dbReference type="AlphaFoldDB" id="A0A1D2MV82"/>
<keyword evidence="3" id="KW-1185">Reference proteome</keyword>
<reference evidence="2 3" key="1">
    <citation type="journal article" date="2016" name="Genome Biol. Evol.">
        <title>Gene Family Evolution Reflects Adaptation to Soil Environmental Stressors in the Genome of the Collembolan Orchesella cincta.</title>
        <authorList>
            <person name="Faddeeva-Vakhrusheva A."/>
            <person name="Derks M.F."/>
            <person name="Anvar S.Y."/>
            <person name="Agamennone V."/>
            <person name="Suring W."/>
            <person name="Smit S."/>
            <person name="van Straalen N.M."/>
            <person name="Roelofs D."/>
        </authorList>
    </citation>
    <scope>NUCLEOTIDE SEQUENCE [LARGE SCALE GENOMIC DNA]</scope>
    <source>
        <tissue evidence="2">Mixed pool</tissue>
    </source>
</reference>
<protein>
    <submittedName>
        <fullName evidence="2">Uncharacterized protein</fullName>
    </submittedName>
</protein>
<comment type="caution">
    <text evidence="2">The sequence shown here is derived from an EMBL/GenBank/DDBJ whole genome shotgun (WGS) entry which is preliminary data.</text>
</comment>